<accession>A0A414KTN9</accession>
<comment type="subcellular location">
    <subcellularLocation>
        <location evidence="1">Fimbrium</location>
    </subcellularLocation>
</comment>
<dbReference type="Gene3D" id="2.60.40.2580">
    <property type="match status" value="1"/>
</dbReference>
<proteinExistence type="inferred from homology"/>
<dbReference type="EMBL" id="WCLP01000044">
    <property type="protein sequence ID" value="KAB5279813.1"/>
    <property type="molecule type" value="Genomic_DNA"/>
</dbReference>
<feature type="domain" description="DUF4906" evidence="6">
    <location>
        <begin position="261"/>
        <end position="352"/>
    </location>
</feature>
<dbReference type="InterPro" id="IPR032594">
    <property type="entry name" value="DUF4906"/>
</dbReference>
<evidence type="ECO:0000256" key="2">
    <source>
        <dbReference type="ARBA" id="ARBA00006011"/>
    </source>
</evidence>
<reference evidence="7 8" key="1">
    <citation type="journal article" date="2019" name="Nat. Med.">
        <title>A library of human gut bacterial isolates paired with longitudinal multiomics data enables mechanistic microbiome research.</title>
        <authorList>
            <person name="Poyet M."/>
            <person name="Groussin M."/>
            <person name="Gibbons S.M."/>
            <person name="Avila-Pacheco J."/>
            <person name="Jiang X."/>
            <person name="Kearney S.M."/>
            <person name="Perrotta A.R."/>
            <person name="Berdy B."/>
            <person name="Zhao S."/>
            <person name="Lieberman T.D."/>
            <person name="Swanson P.K."/>
            <person name="Smith M."/>
            <person name="Roesemann S."/>
            <person name="Alexander J.E."/>
            <person name="Rich S.A."/>
            <person name="Livny J."/>
            <person name="Vlamakis H."/>
            <person name="Clish C."/>
            <person name="Bullock K."/>
            <person name="Deik A."/>
            <person name="Scott J."/>
            <person name="Pierce K.A."/>
            <person name="Xavier R.J."/>
            <person name="Alm E.J."/>
        </authorList>
    </citation>
    <scope>NUCLEOTIDE SEQUENCE [LARGE SCALE GENOMIC DNA]</scope>
    <source>
        <strain evidence="7 8">BIOML-A17</strain>
    </source>
</reference>
<dbReference type="AlphaFoldDB" id="A0A414KTN9"/>
<sequence length="807" mass="90748">MKKIAILYFLGALLLSGCVRDEFDTTRVEEGLAAHVGLKMMMPDMGGEHGEGSTRSTADTRAVDDDVENRLDNLRVLIFNSSGELVTNRKYTAQPNGPSLLSLQIDTWSGSNHTFCFVANTKDDMDSRLAAVTSYDALREFMVTASGLDFGLNSTEPLVMTAIQEHVDVQPGTHTITTPVQLQYLAAKLTLTITDATPEGQEVTVIGWDVQDVPVRSYLFEGNADINPDPDTTADDKDEYWLTSTVDYPFETEDKQAKTVSQTLYLFENRRGGRIARALPDDTGKQYPNMNQDDADSRGKAWFKPGRATAVVITAMHTTDVEERRVKAYIYLGEDNHSDYNIRRGHHYTFNIIVRGVDDIKVDTNVDSSVGYFLIDYGSNLTMDAHPDFRPMRMHAANGTAVVEILDSQERTCNEPGFDADWLKISPLNLMYHQVKQSSPGDAWQQAANPESKFVRPKYIPHKSIRTKLEAEGKNGWPAVPSNLDDDDSLPFADATYRMCYRITDIPFADASVIDRTFYVYADEFLQNSGNRTARVRFSFYKNGGDPDKPEIRIFIINQSGYLSFYTDDNHKGAGLNLLNEDGTPSSVKRKMVVERYPEFNMVMNPGIDPSLQNISTMQWGFSFDYVYNSPDKFRNGKFLTANMVYTDVQRTDNEATGFGMASDSYRDMYGSELRNAKIGAYTGTVTGPPYYYPDPAADIYHPIYKSSAGRYCHEKNRDLNGDGIIDESETNWYLPAQQELLLMLIALPQNERNFAGSSFISSTETRPRNFSYAAFGIRQGYPFIFSNTQGKMASVTYTVRCGRELR</sequence>
<evidence type="ECO:0000256" key="3">
    <source>
        <dbReference type="ARBA" id="ARBA00022729"/>
    </source>
</evidence>
<name>A0A414KTN9_BACSE</name>
<dbReference type="Pfam" id="PF06321">
    <property type="entry name" value="P_gingi_FimA"/>
    <property type="match status" value="1"/>
</dbReference>
<evidence type="ECO:0000259" key="5">
    <source>
        <dbReference type="Pfam" id="PF06321"/>
    </source>
</evidence>
<evidence type="ECO:0000256" key="1">
    <source>
        <dbReference type="ARBA" id="ARBA00004561"/>
    </source>
</evidence>
<protein>
    <submittedName>
        <fullName evidence="7">DUF4906 domain-containing protein</fullName>
    </submittedName>
</protein>
<evidence type="ECO:0000313" key="7">
    <source>
        <dbReference type="EMBL" id="KAB5279813.1"/>
    </source>
</evidence>
<evidence type="ECO:0000259" key="6">
    <source>
        <dbReference type="Pfam" id="PF16249"/>
    </source>
</evidence>
<keyword evidence="3" id="KW-0732">Signal</keyword>
<dbReference type="InterPro" id="IPR029141">
    <property type="entry name" value="FimA_N"/>
</dbReference>
<dbReference type="Proteomes" id="UP000440773">
    <property type="component" value="Unassembled WGS sequence"/>
</dbReference>
<feature type="domain" description="Major fimbrial subunit protein N-terminal" evidence="5">
    <location>
        <begin position="54"/>
        <end position="174"/>
    </location>
</feature>
<dbReference type="Pfam" id="PF16249">
    <property type="entry name" value="DUF4906"/>
    <property type="match status" value="1"/>
</dbReference>
<dbReference type="PROSITE" id="PS51257">
    <property type="entry name" value="PROKAR_LIPOPROTEIN"/>
    <property type="match status" value="1"/>
</dbReference>
<evidence type="ECO:0000256" key="4">
    <source>
        <dbReference type="ARBA" id="ARBA00023263"/>
    </source>
</evidence>
<comment type="caution">
    <text evidence="7">The sequence shown here is derived from an EMBL/GenBank/DDBJ whole genome shotgun (WGS) entry which is preliminary data.</text>
</comment>
<comment type="similarity">
    <text evidence="2">Belongs to the bacteroidetes fimbrillin superfamily. FimA/Mfa1 family.</text>
</comment>
<gene>
    <name evidence="7" type="ORF">F9962_14785</name>
</gene>
<dbReference type="GO" id="GO:0009289">
    <property type="term" value="C:pilus"/>
    <property type="evidence" value="ECO:0007669"/>
    <property type="project" value="UniProtKB-SubCell"/>
</dbReference>
<evidence type="ECO:0000313" key="8">
    <source>
        <dbReference type="Proteomes" id="UP000440773"/>
    </source>
</evidence>
<organism evidence="7 8">
    <name type="scientific">Bacteroides stercoris</name>
    <dbReference type="NCBI Taxonomy" id="46506"/>
    <lineage>
        <taxon>Bacteria</taxon>
        <taxon>Pseudomonadati</taxon>
        <taxon>Bacteroidota</taxon>
        <taxon>Bacteroidia</taxon>
        <taxon>Bacteroidales</taxon>
        <taxon>Bacteroidaceae</taxon>
        <taxon>Bacteroides</taxon>
    </lineage>
</organism>
<keyword evidence="4" id="KW-0281">Fimbrium</keyword>